<reference evidence="1" key="1">
    <citation type="submission" date="2018-10" db="EMBL/GenBank/DDBJ databases">
        <title>Hidden diversity of soil giant viruses.</title>
        <authorList>
            <person name="Schulz F."/>
            <person name="Alteio L."/>
            <person name="Goudeau D."/>
            <person name="Ryan E.M."/>
            <person name="Malmstrom R.R."/>
            <person name="Blanchard J."/>
            <person name="Woyke T."/>
        </authorList>
    </citation>
    <scope>NUCLEOTIDE SEQUENCE</scope>
    <source>
        <strain evidence="1">EDV1</strain>
    </source>
</reference>
<protein>
    <recommendedName>
        <fullName evidence="2">CYTH domain-containing protein</fullName>
    </recommendedName>
</protein>
<organism evidence="1">
    <name type="scientific">Edafosvirus sp</name>
    <dbReference type="NCBI Taxonomy" id="2487765"/>
    <lineage>
        <taxon>Viruses</taxon>
        <taxon>Varidnaviria</taxon>
        <taxon>Bamfordvirae</taxon>
        <taxon>Nucleocytoviricota</taxon>
        <taxon>Megaviricetes</taxon>
        <taxon>Imitervirales</taxon>
        <taxon>Mimiviridae</taxon>
        <taxon>Klosneuvirinae</taxon>
    </lineage>
</organism>
<name>A0A3G4ZYA2_9VIRU</name>
<sequence length="237" mass="27902">MKEFRIKILDIDINEYRKKIKELNGKKNHSFLKYVRAIFNRCNATSSSYVRIKNEDDIVNITVKIFKGREKNDRLKEPPERYDITINQNFETGRNLLKALNLKEKAFQEVYTEKWTLSLNNTSGTLALHGKAKPSGTTSEYTVFFYLAPGLPIYMEIDCESKDALDKIITLLRVEKNKIRLVSFVKLYNEYYDISTNDYLESLTFNNIQNELKPLKNKELFHNSIKEHKKMINELIN</sequence>
<gene>
    <name evidence="1" type="ORF">Edafosvirus18_2</name>
</gene>
<dbReference type="EMBL" id="MK072083">
    <property type="protein sequence ID" value="AYV78553.1"/>
    <property type="molecule type" value="Genomic_DNA"/>
</dbReference>
<evidence type="ECO:0000313" key="1">
    <source>
        <dbReference type="EMBL" id="AYV78553.1"/>
    </source>
</evidence>
<proteinExistence type="predicted"/>
<evidence type="ECO:0008006" key="2">
    <source>
        <dbReference type="Google" id="ProtNLM"/>
    </source>
</evidence>
<accession>A0A3G4ZYA2</accession>
<dbReference type="Gene3D" id="2.40.320.10">
    <property type="entry name" value="Hypothetical Protein Pfu-838710-001"/>
    <property type="match status" value="1"/>
</dbReference>